<evidence type="ECO:0000313" key="2">
    <source>
        <dbReference type="EMBL" id="CAD8643256.1"/>
    </source>
</evidence>
<feature type="region of interest" description="Disordered" evidence="1">
    <location>
        <begin position="1"/>
        <end position="45"/>
    </location>
</feature>
<organism evidence="2">
    <name type="scientific">Cryptomonas curvata</name>
    <dbReference type="NCBI Taxonomy" id="233186"/>
    <lineage>
        <taxon>Eukaryota</taxon>
        <taxon>Cryptophyceae</taxon>
        <taxon>Cryptomonadales</taxon>
        <taxon>Cryptomonadaceae</taxon>
        <taxon>Cryptomonas</taxon>
    </lineage>
</organism>
<feature type="compositionally biased region" description="Basic and acidic residues" evidence="1">
    <location>
        <begin position="7"/>
        <end position="26"/>
    </location>
</feature>
<accession>A0A7S0MJC0</accession>
<gene>
    <name evidence="2" type="ORF">CCUR1050_LOCUS20940</name>
</gene>
<protein>
    <submittedName>
        <fullName evidence="2">Uncharacterized protein</fullName>
    </submittedName>
</protein>
<name>A0A7S0MJC0_9CRYP</name>
<dbReference type="AlphaFoldDB" id="A0A7S0MJC0"/>
<reference evidence="2" key="1">
    <citation type="submission" date="2021-01" db="EMBL/GenBank/DDBJ databases">
        <authorList>
            <person name="Corre E."/>
            <person name="Pelletier E."/>
            <person name="Niang G."/>
            <person name="Scheremetjew M."/>
            <person name="Finn R."/>
            <person name="Kale V."/>
            <person name="Holt S."/>
            <person name="Cochrane G."/>
            <person name="Meng A."/>
            <person name="Brown T."/>
            <person name="Cohen L."/>
        </authorList>
    </citation>
    <scope>NUCLEOTIDE SEQUENCE</scope>
    <source>
        <strain evidence="2">CCAP979/52</strain>
    </source>
</reference>
<sequence>MAARKRSPSEHCEHAVHPGSMDRDLRGCTPSSSGDNALPERSAGEAVSTGVALAAAALVDPRSSVWRLLKFVKTRHERNISKKASILTNFPRDLNMAVTSDGFKSSVA</sequence>
<evidence type="ECO:0000256" key="1">
    <source>
        <dbReference type="SAM" id="MobiDB-lite"/>
    </source>
</evidence>
<dbReference type="EMBL" id="HBEZ01038118">
    <property type="protein sequence ID" value="CAD8643256.1"/>
    <property type="molecule type" value="Transcribed_RNA"/>
</dbReference>
<proteinExistence type="predicted"/>